<protein>
    <submittedName>
        <fullName evidence="1">Uncharacterized protein</fullName>
    </submittedName>
</protein>
<dbReference type="EMBL" id="MDBO01000089">
    <property type="protein sequence ID" value="PMP09094.1"/>
    <property type="molecule type" value="Genomic_DNA"/>
</dbReference>
<evidence type="ECO:0000313" key="1">
    <source>
        <dbReference type="EMBL" id="PMP09094.1"/>
    </source>
</evidence>
<evidence type="ECO:0000313" key="2">
    <source>
        <dbReference type="Proteomes" id="UP000235611"/>
    </source>
</evidence>
<gene>
    <name evidence="1" type="ORF">BCS93_13285</name>
</gene>
<reference evidence="2" key="1">
    <citation type="submission" date="2016-07" db="EMBL/GenBank/DDBJ databases">
        <title>Nontailed viruses are major unrecognized killers of bacteria in the ocean.</title>
        <authorList>
            <person name="Kauffman K."/>
            <person name="Hussain F."/>
            <person name="Yang J."/>
            <person name="Arevalo P."/>
            <person name="Brown J."/>
            <person name="Cutler M."/>
            <person name="Kelly L."/>
            <person name="Polz M.F."/>
        </authorList>
    </citation>
    <scope>NUCLEOTIDE SEQUENCE [LARGE SCALE GENOMIC DNA]</scope>
    <source>
        <strain evidence="2">10N.222.49.A5</strain>
    </source>
</reference>
<dbReference type="RefSeq" id="WP_102382543.1">
    <property type="nucleotide sequence ID" value="NZ_MCZA01000107.1"/>
</dbReference>
<organism evidence="1 2">
    <name type="scientific">Vibrio breoganii</name>
    <dbReference type="NCBI Taxonomy" id="553239"/>
    <lineage>
        <taxon>Bacteria</taxon>
        <taxon>Pseudomonadati</taxon>
        <taxon>Pseudomonadota</taxon>
        <taxon>Gammaproteobacteria</taxon>
        <taxon>Vibrionales</taxon>
        <taxon>Vibrionaceae</taxon>
        <taxon>Vibrio</taxon>
    </lineage>
</organism>
<sequence>MSVIGSKGLTASSFPRCFIGNLLASEGEEIPDKGMTNVGHWFEGTNFFVVPKVFYWEPDSF</sequence>
<dbReference type="AlphaFoldDB" id="A0AAP8MUV0"/>
<name>A0AAP8MUV0_9VIBR</name>
<proteinExistence type="predicted"/>
<comment type="caution">
    <text evidence="1">The sequence shown here is derived from an EMBL/GenBank/DDBJ whole genome shotgun (WGS) entry which is preliminary data.</text>
</comment>
<dbReference type="Proteomes" id="UP000235611">
    <property type="component" value="Unassembled WGS sequence"/>
</dbReference>
<accession>A0AAP8MUV0</accession>